<dbReference type="CDD" id="cd00834">
    <property type="entry name" value="KAS_I_II"/>
    <property type="match status" value="1"/>
</dbReference>
<dbReference type="InterPro" id="IPR014031">
    <property type="entry name" value="Ketoacyl_synth_C"/>
</dbReference>
<dbReference type="InterPro" id="IPR016039">
    <property type="entry name" value="Thiolase-like"/>
</dbReference>
<feature type="domain" description="Ketosynthase family 3 (KS3)" evidence="5">
    <location>
        <begin position="13"/>
        <end position="388"/>
    </location>
</feature>
<gene>
    <name evidence="6" type="ORF">AOY20_09670</name>
</gene>
<dbReference type="InterPro" id="IPR000794">
    <property type="entry name" value="Beta-ketoacyl_synthase"/>
</dbReference>
<evidence type="ECO:0000259" key="5">
    <source>
        <dbReference type="PROSITE" id="PS52004"/>
    </source>
</evidence>
<reference evidence="6 7" key="1">
    <citation type="journal article" date="2015" name="Int. J. Syst. Evol. Microbiol.">
        <title>Acinetobacter equi sp. nov. isolated from horse faeces.</title>
        <authorList>
            <person name="Poppel M.T."/>
            <person name="Skiebe E."/>
            <person name="Laue M."/>
            <person name="Bergmann H."/>
            <person name="Ebersberger I."/>
            <person name="Garn T."/>
            <person name="Fruth A."/>
            <person name="Baumgardt S."/>
            <person name="Busse H.J."/>
            <person name="Wilharm G."/>
        </authorList>
    </citation>
    <scope>NUCLEOTIDE SEQUENCE [LARGE SCALE GENOMIC DNA]</scope>
    <source>
        <strain evidence="6 7">114</strain>
    </source>
</reference>
<dbReference type="STRING" id="1324350.AOY20_09670"/>
<dbReference type="PANTHER" id="PTHR11712:SF336">
    <property type="entry name" value="3-OXOACYL-[ACYL-CARRIER-PROTEIN] SYNTHASE, MITOCHONDRIAL"/>
    <property type="match status" value="1"/>
</dbReference>
<dbReference type="AlphaFoldDB" id="A0A0N9VX29"/>
<protein>
    <submittedName>
        <fullName evidence="6">Beta-ketoacyl-ACP synthase</fullName>
    </submittedName>
</protein>
<keyword evidence="7" id="KW-1185">Reference proteome</keyword>
<comment type="similarity">
    <text evidence="2 4">Belongs to the thiolase-like superfamily. Beta-ketoacyl-ACP synthases family.</text>
</comment>
<dbReference type="Gene3D" id="3.40.47.10">
    <property type="match status" value="3"/>
</dbReference>
<dbReference type="Pfam" id="PF02801">
    <property type="entry name" value="Ketoacyl-synt_C"/>
    <property type="match status" value="2"/>
</dbReference>
<feature type="domain" description="Ketosynthase family 3 (KS3)" evidence="5">
    <location>
        <begin position="400"/>
        <end position="839"/>
    </location>
</feature>
<dbReference type="SUPFAM" id="SSF53901">
    <property type="entry name" value="Thiolase-like"/>
    <property type="match status" value="4"/>
</dbReference>
<organism evidence="6 7">
    <name type="scientific">Acinetobacter equi</name>
    <dbReference type="NCBI Taxonomy" id="1324350"/>
    <lineage>
        <taxon>Bacteria</taxon>
        <taxon>Pseudomonadati</taxon>
        <taxon>Pseudomonadota</taxon>
        <taxon>Gammaproteobacteria</taxon>
        <taxon>Moraxellales</taxon>
        <taxon>Moraxellaceae</taxon>
        <taxon>Acinetobacter</taxon>
    </lineage>
</organism>
<keyword evidence="3 4" id="KW-0808">Transferase</keyword>
<dbReference type="Pfam" id="PF00109">
    <property type="entry name" value="ketoacyl-synt"/>
    <property type="match status" value="2"/>
</dbReference>
<dbReference type="KEGG" id="aei:AOY20_09670"/>
<dbReference type="GO" id="GO:0004315">
    <property type="term" value="F:3-oxoacyl-[acyl-carrier-protein] synthase activity"/>
    <property type="evidence" value="ECO:0007669"/>
    <property type="project" value="InterPro"/>
</dbReference>
<dbReference type="UniPathway" id="UPA00094"/>
<proteinExistence type="inferred from homology"/>
<dbReference type="InterPro" id="IPR020841">
    <property type="entry name" value="PKS_Beta-ketoAc_synthase_dom"/>
</dbReference>
<dbReference type="PROSITE" id="PS52004">
    <property type="entry name" value="KS3_2"/>
    <property type="match status" value="2"/>
</dbReference>
<dbReference type="InterPro" id="IPR014030">
    <property type="entry name" value="Ketoacyl_synth_N"/>
</dbReference>
<dbReference type="EMBL" id="CP012808">
    <property type="protein sequence ID" value="ALH95777.1"/>
    <property type="molecule type" value="Genomic_DNA"/>
</dbReference>
<evidence type="ECO:0000313" key="7">
    <source>
        <dbReference type="Proteomes" id="UP000064939"/>
    </source>
</evidence>
<evidence type="ECO:0000256" key="2">
    <source>
        <dbReference type="ARBA" id="ARBA00008467"/>
    </source>
</evidence>
<dbReference type="SMART" id="SM00825">
    <property type="entry name" value="PKS_KS"/>
    <property type="match status" value="1"/>
</dbReference>
<accession>A0A0N9VX29</accession>
<evidence type="ECO:0000256" key="1">
    <source>
        <dbReference type="ARBA" id="ARBA00005194"/>
    </source>
</evidence>
<evidence type="ECO:0000256" key="3">
    <source>
        <dbReference type="ARBA" id="ARBA00022679"/>
    </source>
</evidence>
<dbReference type="Proteomes" id="UP000064939">
    <property type="component" value="Chromosome"/>
</dbReference>
<evidence type="ECO:0000313" key="6">
    <source>
        <dbReference type="EMBL" id="ALH95777.1"/>
    </source>
</evidence>
<dbReference type="PROSITE" id="PS00606">
    <property type="entry name" value="KS3_1"/>
    <property type="match status" value="1"/>
</dbReference>
<dbReference type="InterPro" id="IPR018201">
    <property type="entry name" value="Ketoacyl_synth_AS"/>
</dbReference>
<comment type="pathway">
    <text evidence="1">Lipid metabolism; fatty acid biosynthesis.</text>
</comment>
<sequence length="839" mass="90979">MGILSSLADNIVDFKQALLNKTCGVKDSARFSEWFENARAAEILHEIDYSDIPEDILKSQDNAALWAYKVSKDALTQAGLINDQASLDDTGLVVGVSSAGTEAFLPLFEQRIKDFSLKKAMYSGGFSSCCSSVSTLLGLKGGTELVATACTASPNAIGIAYDFIQNGKGTTMLAVGTEPIYLPTFAGFYALNVMHEESCTPFSGTSGMSIGEGAGAIVLEEYEHAIARGATIYGEILSYATSCDAYHETGPDPRANGAVQVMNKAMENAGITPEQIDYVNVHGTGTEANDRIETMAMKKVFENTDKLQVSSTKSFFGHNIGAAGIVELISCLVTLPEKHLLPTLNFTVPRPNCDLDYVPNEFKEKEVNIFMKNNYAFGGNNCCIIVSTKPGTTPVSSYNPKRVAISGLGAVSAIGHTVNEILDHIWNNNSAPDLGSVEFYEDTLEEAKELLEVLDTTGQFKELLGDDYTVANVLPQNEPNFKTFQVQNLEPRKHLRRFDARKATRGGTFALISLAETLNLAQRKIKRDGHELGLVMGMSRGPQETTYKYLQSLKPDPRKVRTSEFPGSLMNSIATFCGISEGIKGYTTTLATGQNAALGALAYGYEIVRQQLQSQVLVGGADEYFPSMALYMDAVTQKIQMSPKAEDYQIYSDKAQGYMSGEGACMLLLEDLESTQARNVEIQAEIVGYGKSNSTTYFDASQIDEKSEAMSLAIQRALKDAGLTTKDIGLVCGTSNGAVDSVKIELGAIHRIFKDENAQVPVVNYNGYFGFVESCAGLLNLAMIIDCLKKQAIPAIPYTENFCDGRINFVRTPLKAEIKHALLVGANEGGNYYAFIIKG</sequence>
<dbReference type="GO" id="GO:0006633">
    <property type="term" value="P:fatty acid biosynthetic process"/>
    <property type="evidence" value="ECO:0007669"/>
    <property type="project" value="UniProtKB-UniPathway"/>
</dbReference>
<name>A0A0N9VX29_9GAMM</name>
<dbReference type="PANTHER" id="PTHR11712">
    <property type="entry name" value="POLYKETIDE SYNTHASE-RELATED"/>
    <property type="match status" value="1"/>
</dbReference>
<evidence type="ECO:0000256" key="4">
    <source>
        <dbReference type="RuleBase" id="RU003694"/>
    </source>
</evidence>